<name>A0ABV7HWV3_9GAMM</name>
<sequence>MFHSIRDIARNTLRAGIFSLMAVSGLASALNLSGITNSHDPSTLTRDGNTYFQFTTGDGIWFSRSTDMVSWGNPGTVFGAGWPSWINDAVPGFAGHFWAPDIIQMGDYYYLYYSASTFGSSRSAIGVVRTESLTNPNWQDLGVVVQSYGGGGEINAIDPALMRDHDGRVYMSYGSWFGGLGVAEINQNTGKLSSSVQHIFGGGHQSIEAPYITRNGDFYYLFFTRGNCCQGVNSTYRVQVARSSSIFGPYTGERNLMPNVNGNRKGPGHIGIIKQDGCNYTSTHYYDLNDNGAAKLDIQRMDFVGGWPTMTSNFSSIHSCGGYSEGLYQLQSRHSGKALEVENASIDNGGNVVQYDFNDWLHQKWYLVDHGTGTYSLINALSQKSLDIWEQSSANGANIAQWDYWGGAGQKWRLNSVAGNSVEIESDLSNKLLDVSANSTANGANILQWSRTGGYNQHWLMLRQ</sequence>
<evidence type="ECO:0000256" key="2">
    <source>
        <dbReference type="ARBA" id="ARBA00009865"/>
    </source>
</evidence>
<dbReference type="Pfam" id="PF04616">
    <property type="entry name" value="Glyco_hydro_43"/>
    <property type="match status" value="1"/>
</dbReference>
<feature type="transmembrane region" description="Helical" evidence="6">
    <location>
        <begin position="12"/>
        <end position="32"/>
    </location>
</feature>
<dbReference type="Pfam" id="PF14200">
    <property type="entry name" value="RicinB_lectin_2"/>
    <property type="match status" value="2"/>
</dbReference>
<dbReference type="InterPro" id="IPR000772">
    <property type="entry name" value="Ricin_B_lectin"/>
</dbReference>
<keyword evidence="3 5" id="KW-0378">Hydrolase</keyword>
<dbReference type="Proteomes" id="UP001595548">
    <property type="component" value="Unassembled WGS sequence"/>
</dbReference>
<dbReference type="EMBL" id="JBHRTL010000027">
    <property type="protein sequence ID" value="MFC3156142.1"/>
    <property type="molecule type" value="Genomic_DNA"/>
</dbReference>
<dbReference type="Gene3D" id="2.80.10.50">
    <property type="match status" value="2"/>
</dbReference>
<protein>
    <submittedName>
        <fullName evidence="8">Family 43 glycosylhydrolase</fullName>
    </submittedName>
</protein>
<dbReference type="RefSeq" id="WP_382417253.1">
    <property type="nucleotide sequence ID" value="NZ_AP031500.1"/>
</dbReference>
<reference evidence="9" key="1">
    <citation type="journal article" date="2019" name="Int. J. Syst. Evol. Microbiol.">
        <title>The Global Catalogue of Microorganisms (GCM) 10K type strain sequencing project: providing services to taxonomists for standard genome sequencing and annotation.</title>
        <authorList>
            <consortium name="The Broad Institute Genomics Platform"/>
            <consortium name="The Broad Institute Genome Sequencing Center for Infectious Disease"/>
            <person name="Wu L."/>
            <person name="Ma J."/>
        </authorList>
    </citation>
    <scope>NUCLEOTIDE SEQUENCE [LARGE SCALE GENOMIC DNA]</scope>
    <source>
        <strain evidence="9">KCTC 52141</strain>
    </source>
</reference>
<evidence type="ECO:0000256" key="6">
    <source>
        <dbReference type="SAM" id="Phobius"/>
    </source>
</evidence>
<comment type="similarity">
    <text evidence="2 5">Belongs to the glycosyl hydrolase 43 family.</text>
</comment>
<dbReference type="SUPFAM" id="SSF75005">
    <property type="entry name" value="Arabinanase/levansucrase/invertase"/>
    <property type="match status" value="1"/>
</dbReference>
<dbReference type="InterPro" id="IPR023296">
    <property type="entry name" value="Glyco_hydro_beta-prop_sf"/>
</dbReference>
<dbReference type="SMART" id="SM00458">
    <property type="entry name" value="RICIN"/>
    <property type="match status" value="1"/>
</dbReference>
<evidence type="ECO:0000256" key="4">
    <source>
        <dbReference type="ARBA" id="ARBA00023295"/>
    </source>
</evidence>
<dbReference type="InterPro" id="IPR035992">
    <property type="entry name" value="Ricin_B-like_lectins"/>
</dbReference>
<dbReference type="InterPro" id="IPR006710">
    <property type="entry name" value="Glyco_hydro_43"/>
</dbReference>
<keyword evidence="6" id="KW-0472">Membrane</keyword>
<keyword evidence="9" id="KW-1185">Reference proteome</keyword>
<evidence type="ECO:0000259" key="7">
    <source>
        <dbReference type="SMART" id="SM00458"/>
    </source>
</evidence>
<comment type="caution">
    <text evidence="8">The sequence shown here is derived from an EMBL/GenBank/DDBJ whole genome shotgun (WGS) entry which is preliminary data.</text>
</comment>
<comment type="pathway">
    <text evidence="1">Glycan metabolism; L-arabinan degradation.</text>
</comment>
<keyword evidence="4 5" id="KW-0326">Glycosidase</keyword>
<keyword evidence="6" id="KW-0812">Transmembrane</keyword>
<dbReference type="CDD" id="cd00161">
    <property type="entry name" value="beta-trefoil_Ricin-like"/>
    <property type="match status" value="1"/>
</dbReference>
<organism evidence="8 9">
    <name type="scientific">Gilvimarinus japonicus</name>
    <dbReference type="NCBI Taxonomy" id="1796469"/>
    <lineage>
        <taxon>Bacteria</taxon>
        <taxon>Pseudomonadati</taxon>
        <taxon>Pseudomonadota</taxon>
        <taxon>Gammaproteobacteria</taxon>
        <taxon>Cellvibrionales</taxon>
        <taxon>Cellvibrionaceae</taxon>
        <taxon>Gilvimarinus</taxon>
    </lineage>
</organism>
<feature type="domain" description="Ricin B lectin" evidence="7">
    <location>
        <begin position="325"/>
        <end position="462"/>
    </location>
</feature>
<evidence type="ECO:0000256" key="3">
    <source>
        <dbReference type="ARBA" id="ARBA00022801"/>
    </source>
</evidence>
<evidence type="ECO:0000313" key="9">
    <source>
        <dbReference type="Proteomes" id="UP001595548"/>
    </source>
</evidence>
<dbReference type="PANTHER" id="PTHR43301:SF3">
    <property type="entry name" value="ARABINAN ENDO-1,5-ALPHA-L-ARABINOSIDASE A-RELATED"/>
    <property type="match status" value="1"/>
</dbReference>
<dbReference type="PROSITE" id="PS50231">
    <property type="entry name" value="RICIN_B_LECTIN"/>
    <property type="match status" value="1"/>
</dbReference>
<gene>
    <name evidence="8" type="ORF">ACFOEB_13110</name>
</gene>
<accession>A0ABV7HWV3</accession>
<keyword evidence="6" id="KW-1133">Transmembrane helix</keyword>
<dbReference type="InterPro" id="IPR050727">
    <property type="entry name" value="GH43_arabinanases"/>
</dbReference>
<dbReference type="CDD" id="cd08998">
    <property type="entry name" value="GH43_Arb43a-like"/>
    <property type="match status" value="1"/>
</dbReference>
<dbReference type="SUPFAM" id="SSF50370">
    <property type="entry name" value="Ricin B-like lectins"/>
    <property type="match status" value="1"/>
</dbReference>
<evidence type="ECO:0000313" key="8">
    <source>
        <dbReference type="EMBL" id="MFC3156142.1"/>
    </source>
</evidence>
<proteinExistence type="inferred from homology"/>
<dbReference type="PANTHER" id="PTHR43301">
    <property type="entry name" value="ARABINAN ENDO-1,5-ALPHA-L-ARABINOSIDASE"/>
    <property type="match status" value="1"/>
</dbReference>
<dbReference type="Gene3D" id="2.115.10.20">
    <property type="entry name" value="Glycosyl hydrolase domain, family 43"/>
    <property type="match status" value="1"/>
</dbReference>
<evidence type="ECO:0000256" key="1">
    <source>
        <dbReference type="ARBA" id="ARBA00004834"/>
    </source>
</evidence>
<evidence type="ECO:0000256" key="5">
    <source>
        <dbReference type="RuleBase" id="RU361187"/>
    </source>
</evidence>